<evidence type="ECO:0000256" key="1">
    <source>
        <dbReference type="SAM" id="MobiDB-lite"/>
    </source>
</evidence>
<dbReference type="EMBL" id="MCBS01024683">
    <property type="protein sequence ID" value="RKF72816.1"/>
    <property type="molecule type" value="Genomic_DNA"/>
</dbReference>
<evidence type="ECO:0000313" key="3">
    <source>
        <dbReference type="EMBL" id="RKF72816.1"/>
    </source>
</evidence>
<protein>
    <recommendedName>
        <fullName evidence="2">HAUS augmin-like complex subunit 6 N-terminal domain-containing protein</fullName>
    </recommendedName>
</protein>
<sequence length="748" mass="85318">MSNITSTNTRSRRVPFPNSSTSNVITPPSQKEPSNISLFLTNLRLLNLDLYEDWPKIDSLTFSKNNLQQNQKKRISCVEWALYQLFVLWNPEEACSKLQPFFPPLEPLQSLNLRSALFRCLDQIKKNGVLGQDVLLRKTMLDECKGERFEEILAIFSNVVLKKVLQSECSEKNEAIAQQLAQENLSYLGERNLILSLIIAHRVSLRQRLKVKEELRTNYHNFSTQLGEIQLRLEKRHEDLKRQMKESFNQCKATDKPCKELQDIAKLSYEDNLNWLQDILSGESATENESLLSVDFDDIWNHVEKGNIRSVEAKIKTSPLEILNKRHQEQESRLALWQGFRKIVEKYQGTLSPKKSCTATKKYERIDLGFTQHQDLQLAKLKLTGDECSRSDSFSEYIQLVNNMRSELNGIGKTKTQVKYNPKKSQTPEEQIPNNLGITETSPDLLSKADDDWISVSDSDFKQKSNDASKIAHPGKISKIPTFSREQRLKSDSTHQSKETLKTESKKVVPVSKVEKELDKEFLSLDNRISKSSKKEKSNSSPEDHIQNNENPNKSLENGLSIKPSNKIESESNLANKISNSVSCSSPFPKISGQVLSLAERTRISMSHTSLLASSNLLQEDIDLDEPPSTSKNEKIRVISDLTIIKRETDTLDDLSQRTRKSMAGYEAAQKKAQDDRLKSIKEAKKNQRKNSHIHKVDEAASPNLSTIDFIENDPDYESVFKSRPRIKTSPVLSPERKFHDSGEAQVD</sequence>
<feature type="region of interest" description="Disordered" evidence="1">
    <location>
        <begin position="463"/>
        <end position="510"/>
    </location>
</feature>
<feature type="region of interest" description="Disordered" evidence="1">
    <location>
        <begin position="722"/>
        <end position="748"/>
    </location>
</feature>
<feature type="compositionally biased region" description="Polar residues" evidence="1">
    <location>
        <begin position="17"/>
        <end position="33"/>
    </location>
</feature>
<feature type="compositionally biased region" description="Basic and acidic residues" evidence="1">
    <location>
        <begin position="735"/>
        <end position="748"/>
    </location>
</feature>
<gene>
    <name evidence="3" type="ORF">GcM1_246036</name>
</gene>
<organism evidence="3 4">
    <name type="scientific">Golovinomyces cichoracearum</name>
    <dbReference type="NCBI Taxonomy" id="62708"/>
    <lineage>
        <taxon>Eukaryota</taxon>
        <taxon>Fungi</taxon>
        <taxon>Dikarya</taxon>
        <taxon>Ascomycota</taxon>
        <taxon>Pezizomycotina</taxon>
        <taxon>Leotiomycetes</taxon>
        <taxon>Erysiphales</taxon>
        <taxon>Erysiphaceae</taxon>
        <taxon>Golovinomyces</taxon>
    </lineage>
</organism>
<evidence type="ECO:0000259" key="2">
    <source>
        <dbReference type="Pfam" id="PF14661"/>
    </source>
</evidence>
<feature type="domain" description="HAUS augmin-like complex subunit 6 N-terminal" evidence="2">
    <location>
        <begin position="39"/>
        <end position="252"/>
    </location>
</feature>
<dbReference type="Proteomes" id="UP000285326">
    <property type="component" value="Unassembled WGS sequence"/>
</dbReference>
<feature type="compositionally biased region" description="Polar residues" evidence="1">
    <location>
        <begin position="414"/>
        <end position="443"/>
    </location>
</feature>
<feature type="compositionally biased region" description="Basic and acidic residues" evidence="1">
    <location>
        <begin position="485"/>
        <end position="510"/>
    </location>
</feature>
<comment type="caution">
    <text evidence="3">The sequence shown here is derived from an EMBL/GenBank/DDBJ whole genome shotgun (WGS) entry which is preliminary data.</text>
</comment>
<feature type="compositionally biased region" description="Basic and acidic residues" evidence="1">
    <location>
        <begin position="533"/>
        <end position="547"/>
    </location>
</feature>
<feature type="region of interest" description="Disordered" evidence="1">
    <location>
        <begin position="529"/>
        <end position="561"/>
    </location>
</feature>
<proteinExistence type="predicted"/>
<evidence type="ECO:0000313" key="4">
    <source>
        <dbReference type="Proteomes" id="UP000285326"/>
    </source>
</evidence>
<dbReference type="AlphaFoldDB" id="A0A420IE52"/>
<feature type="compositionally biased region" description="Polar residues" evidence="1">
    <location>
        <begin position="548"/>
        <end position="558"/>
    </location>
</feature>
<feature type="region of interest" description="Disordered" evidence="1">
    <location>
        <begin position="1"/>
        <end position="33"/>
    </location>
</feature>
<accession>A0A420IE52</accession>
<dbReference type="InterPro" id="IPR028163">
    <property type="entry name" value="HAUS_6_N"/>
</dbReference>
<feature type="region of interest" description="Disordered" evidence="1">
    <location>
        <begin position="412"/>
        <end position="443"/>
    </location>
</feature>
<dbReference type="Pfam" id="PF14661">
    <property type="entry name" value="HAUS6_N"/>
    <property type="match status" value="1"/>
</dbReference>
<name>A0A420IE52_9PEZI</name>
<reference evidence="3 4" key="1">
    <citation type="journal article" date="2018" name="BMC Genomics">
        <title>Comparative genome analyses reveal sequence features reflecting distinct modes of host-adaptation between dicot and monocot powdery mildew.</title>
        <authorList>
            <person name="Wu Y."/>
            <person name="Ma X."/>
            <person name="Pan Z."/>
            <person name="Kale S.D."/>
            <person name="Song Y."/>
            <person name="King H."/>
            <person name="Zhang Q."/>
            <person name="Presley C."/>
            <person name="Deng X."/>
            <person name="Wei C.I."/>
            <person name="Xiao S."/>
        </authorList>
    </citation>
    <scope>NUCLEOTIDE SEQUENCE [LARGE SCALE GENOMIC DNA]</scope>
    <source>
        <strain evidence="3">UMSG1</strain>
    </source>
</reference>